<gene>
    <name evidence="1" type="ORF">LEP1GSC081_1534</name>
</gene>
<name>A0A0E2B0J7_9LEPT</name>
<proteinExistence type="predicted"/>
<evidence type="ECO:0000313" key="2">
    <source>
        <dbReference type="Proteomes" id="UP000006253"/>
    </source>
</evidence>
<evidence type="ECO:0000313" key="1">
    <source>
        <dbReference type="EMBL" id="EKO14680.1"/>
    </source>
</evidence>
<protein>
    <submittedName>
        <fullName evidence="1">Uncharacterized protein</fullName>
    </submittedName>
</protein>
<dbReference type="EMBL" id="AHMY02000051">
    <property type="protein sequence ID" value="EKO14680.1"/>
    <property type="molecule type" value="Genomic_DNA"/>
</dbReference>
<sequence length="38" mass="4700">MQIVRILELILTDLYDKMVWDFKRNPMFGQKICRKIRS</sequence>
<accession>A0A0E2B0J7</accession>
<organism evidence="1 2">
    <name type="scientific">Leptospira kirschneri str. H1</name>
    <dbReference type="NCBI Taxonomy" id="1049966"/>
    <lineage>
        <taxon>Bacteria</taxon>
        <taxon>Pseudomonadati</taxon>
        <taxon>Spirochaetota</taxon>
        <taxon>Spirochaetia</taxon>
        <taxon>Leptospirales</taxon>
        <taxon>Leptospiraceae</taxon>
        <taxon>Leptospira</taxon>
    </lineage>
</organism>
<comment type="caution">
    <text evidence="1">The sequence shown here is derived from an EMBL/GenBank/DDBJ whole genome shotgun (WGS) entry which is preliminary data.</text>
</comment>
<dbReference type="Proteomes" id="UP000006253">
    <property type="component" value="Unassembled WGS sequence"/>
</dbReference>
<reference evidence="1 2" key="1">
    <citation type="submission" date="2012-10" db="EMBL/GenBank/DDBJ databases">
        <authorList>
            <person name="Harkins D.M."/>
            <person name="Durkin A.S."/>
            <person name="Brinkac L.M."/>
            <person name="Selengut J.D."/>
            <person name="Sanka R."/>
            <person name="DePew J."/>
            <person name="Purushe J."/>
            <person name="Peacock S.J."/>
            <person name="Thaipadungpanit J."/>
            <person name="Wuthiekanun V.W."/>
            <person name="Day N.P."/>
            <person name="Vinetz J.M."/>
            <person name="Sutton G.G."/>
            <person name="Nelson W.C."/>
            <person name="Fouts D.E."/>
        </authorList>
    </citation>
    <scope>NUCLEOTIDE SEQUENCE [LARGE SCALE GENOMIC DNA]</scope>
    <source>
        <strain evidence="1 2">H1</strain>
    </source>
</reference>
<dbReference type="AlphaFoldDB" id="A0A0E2B0J7"/>